<dbReference type="InterPro" id="IPR012334">
    <property type="entry name" value="Pectin_lyas_fold"/>
</dbReference>
<dbReference type="InterPro" id="IPR046265">
    <property type="entry name" value="DUF6298"/>
</dbReference>
<dbReference type="InterPro" id="IPR011050">
    <property type="entry name" value="Pectin_lyase_fold/virulence"/>
</dbReference>
<proteinExistence type="predicted"/>
<evidence type="ECO:0000256" key="1">
    <source>
        <dbReference type="SAM" id="Phobius"/>
    </source>
</evidence>
<evidence type="ECO:0000313" key="3">
    <source>
        <dbReference type="EMBL" id="MBD8488576.1"/>
    </source>
</evidence>
<organism evidence="3 4">
    <name type="scientific">Echinicola arenosa</name>
    <dbReference type="NCBI Taxonomy" id="2774144"/>
    <lineage>
        <taxon>Bacteria</taxon>
        <taxon>Pseudomonadati</taxon>
        <taxon>Bacteroidota</taxon>
        <taxon>Cytophagia</taxon>
        <taxon>Cytophagales</taxon>
        <taxon>Cyclobacteriaceae</taxon>
        <taxon>Echinicola</taxon>
    </lineage>
</organism>
<dbReference type="Gene3D" id="2.160.20.10">
    <property type="entry name" value="Single-stranded right-handed beta-helix, Pectin lyase-like"/>
    <property type="match status" value="1"/>
</dbReference>
<evidence type="ECO:0000313" key="4">
    <source>
        <dbReference type="Proteomes" id="UP000647133"/>
    </source>
</evidence>
<feature type="transmembrane region" description="Helical" evidence="1">
    <location>
        <begin position="12"/>
        <end position="30"/>
    </location>
</feature>
<keyword evidence="4" id="KW-1185">Reference proteome</keyword>
<keyword evidence="1" id="KW-0472">Membrane</keyword>
<name>A0ABR9AIF9_9BACT</name>
<reference evidence="3 4" key="1">
    <citation type="submission" date="2020-09" db="EMBL/GenBank/DDBJ databases">
        <title>Echinicola sp. CAU 1574 isolated from sand of Sido Beach.</title>
        <authorList>
            <person name="Kim W."/>
        </authorList>
    </citation>
    <scope>NUCLEOTIDE SEQUENCE [LARGE SCALE GENOMIC DNA]</scope>
    <source>
        <strain evidence="3 4">CAU 1574</strain>
    </source>
</reference>
<dbReference type="GO" id="GO:0016829">
    <property type="term" value="F:lyase activity"/>
    <property type="evidence" value="ECO:0007669"/>
    <property type="project" value="UniProtKB-KW"/>
</dbReference>
<comment type="caution">
    <text evidence="3">The sequence shown here is derived from an EMBL/GenBank/DDBJ whole genome shotgun (WGS) entry which is preliminary data.</text>
</comment>
<dbReference type="Pfam" id="PF19815">
    <property type="entry name" value="DUF6298"/>
    <property type="match status" value="1"/>
</dbReference>
<keyword evidence="3" id="KW-0456">Lyase</keyword>
<dbReference type="SUPFAM" id="SSF51126">
    <property type="entry name" value="Pectin lyase-like"/>
    <property type="match status" value="1"/>
</dbReference>
<keyword evidence="1" id="KW-1133">Transmembrane helix</keyword>
<dbReference type="RefSeq" id="WP_192009437.1">
    <property type="nucleotide sequence ID" value="NZ_JACYTQ010000002.1"/>
</dbReference>
<keyword evidence="1" id="KW-0812">Transmembrane</keyword>
<evidence type="ECO:0000259" key="2">
    <source>
        <dbReference type="Pfam" id="PF19815"/>
    </source>
</evidence>
<feature type="domain" description="DUF6298" evidence="2">
    <location>
        <begin position="476"/>
        <end position="961"/>
    </location>
</feature>
<protein>
    <submittedName>
        <fullName evidence="3">Pectate lyase</fullName>
    </submittedName>
</protein>
<gene>
    <name evidence="3" type="ORF">IFO69_07465</name>
</gene>
<dbReference type="Proteomes" id="UP000647133">
    <property type="component" value="Unassembled WGS sequence"/>
</dbReference>
<dbReference type="EMBL" id="JACYTQ010000002">
    <property type="protein sequence ID" value="MBD8488576.1"/>
    <property type="molecule type" value="Genomic_DNA"/>
</dbReference>
<sequence length="1040" mass="117557">MGFNFQSSGKFVFPNFVVFTLLIFWSQVVLGRQDENPINYKDGKLHYEIAENGDRIPDFSYCGYKASEKEIPLVPVKVVISPGKGDFTQKIQSALDYVGQLPIDENGFRGAVLLEEGLFKVAGQLQINQSGVILRGSGTDENGTVLLGTGKTRETLIRLLGKDDRIFGDTLKIKSSYVPINASEMAVEGNVQSGSAVMVVRPSTQEWIDELKMNEFGGETGWIGWKPGGHNLYWDRIVENSEGGELRLDVPITNSLDQKYGGGYLVTYQWPGRIENVGIENLTLQSTFDEGNIKDEDHRWSAISLENIQDAWVRKVNFRHFAGSAVAIFKTGRRVTVEDCQSFDPISEIAGARRNTFFTEGQQTLFQRCYSEYGYHDFSTGLAVAGPNAFVQCKAYLPFSFSGAQQGWASGVLFDIVRIDGEALTLSNRMQAGQGAGWTAANCVLWQCDASLIKNYSPPTAQNWAFGTWAQFEGDGHWVETNNHINPRSLFYAQLEDRLGELPIDPQLLPLGTEPSTSPTLEQARELTVLAREGMLSMEQWITQASERNPISLITDGANRYESLDIEPVNLKKQLAPRVRVVNGILTWDGKLIIGKTQNVQWWRGSLRPRDIASAQIHVTRFVPGRYGIGYTDLIPEVVQSMKESGAVALDHNYGLWYDRRRDDHERVRRIDPDVWPPFYEQPFARSGKGEAWDRLSKYDLTKYSYFYWSRLAEFADLAEQEGILLLHQNYFQHNILEAGAHWADSPWRPANNINQTGFPEPPPYAGDKRIFLDEQFYDISHESRRELHRKFIWQCLDNFADNSNVLQFTSAEYTGPLHFMQFWLDVVKEWEAETGKEALIALSATKDVQDSILADPVRSQLVDVIDIRYWHPSEDGDYAPLGGKHMAPRQHARKMKQGKESPEAINEGIMRYRKQFPEKAVIYSTPAGSRMGWAVLFAGGSLPNLPTVKNTDWKESLSTMKPLSVSAHQKIMVNDEGEMLIYNKTDSVEIDFSKLKGKVEALIIKPSTGSIIHTEKIKTGQRETIQMPSEGEWVIWIKR</sequence>
<accession>A0ABR9AIF9</accession>